<dbReference type="eggNOG" id="COG1024">
    <property type="taxonomic scope" value="Bacteria"/>
</dbReference>
<dbReference type="CDD" id="cd06558">
    <property type="entry name" value="crotonase-like"/>
    <property type="match status" value="1"/>
</dbReference>
<dbReference type="STRING" id="1384054.N790_10240"/>
<sequence>MLEFHRHGDIHEIRLARPPVNALTPELLSALRTAVQEAPAAGARAIVLSGGAKVFSAGMDVPHLMGLDPAGLKAGWASLFAAGRAIASSPVPVVAAIGGHSPAGGCVLALCCDYRIMARGPFRIGLNEVQVGLVAPDAIQHLMRRVVGPYRAERLLVEGALVEAEQAHAIGLVDELTDGEHVVKRATVWLEELLKLPSASMLATRRIARADLVAALESFRDDDLDAFLGEWNSPGTQAALKALVARLGK</sequence>
<evidence type="ECO:0000313" key="3">
    <source>
        <dbReference type="Proteomes" id="UP000029392"/>
    </source>
</evidence>
<dbReference type="InterPro" id="IPR029045">
    <property type="entry name" value="ClpP/crotonase-like_dom_sf"/>
</dbReference>
<dbReference type="GO" id="GO:0003824">
    <property type="term" value="F:catalytic activity"/>
    <property type="evidence" value="ECO:0007669"/>
    <property type="project" value="UniProtKB-ARBA"/>
</dbReference>
<dbReference type="OrthoDB" id="8640486at2"/>
<dbReference type="Pfam" id="PF00378">
    <property type="entry name" value="ECH_1"/>
    <property type="match status" value="1"/>
</dbReference>
<evidence type="ECO:0008006" key="4">
    <source>
        <dbReference type="Google" id="ProtNLM"/>
    </source>
</evidence>
<protein>
    <recommendedName>
        <fullName evidence="4">Enoyl-CoA hydratase</fullName>
    </recommendedName>
</protein>
<keyword evidence="3" id="KW-1185">Reference proteome</keyword>
<comment type="caution">
    <text evidence="2">The sequence shown here is derived from an EMBL/GenBank/DDBJ whole genome shotgun (WGS) entry which is preliminary data.</text>
</comment>
<dbReference type="Proteomes" id="UP000029392">
    <property type="component" value="Unassembled WGS sequence"/>
</dbReference>
<dbReference type="SUPFAM" id="SSF52096">
    <property type="entry name" value="ClpP/crotonase"/>
    <property type="match status" value="1"/>
</dbReference>
<name>A0A091BLK5_9GAMM</name>
<dbReference type="PANTHER" id="PTHR11941">
    <property type="entry name" value="ENOYL-COA HYDRATASE-RELATED"/>
    <property type="match status" value="1"/>
</dbReference>
<reference evidence="2 3" key="1">
    <citation type="submission" date="2013-09" db="EMBL/GenBank/DDBJ databases">
        <title>Genome sequencing of Arenimonas malthae.</title>
        <authorList>
            <person name="Chen F."/>
            <person name="Wang G."/>
        </authorList>
    </citation>
    <scope>NUCLEOTIDE SEQUENCE [LARGE SCALE GENOMIC DNA]</scope>
    <source>
        <strain evidence="2 3">CC-JY-1</strain>
    </source>
</reference>
<evidence type="ECO:0000256" key="1">
    <source>
        <dbReference type="ARBA" id="ARBA00005254"/>
    </source>
</evidence>
<dbReference type="RefSeq" id="WP_043804430.1">
    <property type="nucleotide sequence ID" value="NZ_AVCH01000185.1"/>
</dbReference>
<accession>A0A091BLK5</accession>
<dbReference type="PATRIC" id="fig|1384054.3.peg.2206"/>
<proteinExistence type="inferred from homology"/>
<dbReference type="EMBL" id="AVCH01000185">
    <property type="protein sequence ID" value="KFN45205.1"/>
    <property type="molecule type" value="Genomic_DNA"/>
</dbReference>
<dbReference type="PANTHER" id="PTHR11941:SF54">
    <property type="entry name" value="ENOYL-COA HYDRATASE, MITOCHONDRIAL"/>
    <property type="match status" value="1"/>
</dbReference>
<dbReference type="Gene3D" id="3.90.226.10">
    <property type="entry name" value="2-enoyl-CoA Hydratase, Chain A, domain 1"/>
    <property type="match status" value="1"/>
</dbReference>
<gene>
    <name evidence="2" type="ORF">N790_10240</name>
</gene>
<dbReference type="AlphaFoldDB" id="A0A091BLK5"/>
<dbReference type="GO" id="GO:0006635">
    <property type="term" value="P:fatty acid beta-oxidation"/>
    <property type="evidence" value="ECO:0007669"/>
    <property type="project" value="TreeGrafter"/>
</dbReference>
<evidence type="ECO:0000313" key="2">
    <source>
        <dbReference type="EMBL" id="KFN45205.1"/>
    </source>
</evidence>
<comment type="similarity">
    <text evidence="1">Belongs to the enoyl-CoA hydratase/isomerase family.</text>
</comment>
<organism evidence="2 3">
    <name type="scientific">Arenimonas malthae CC-JY-1</name>
    <dbReference type="NCBI Taxonomy" id="1384054"/>
    <lineage>
        <taxon>Bacteria</taxon>
        <taxon>Pseudomonadati</taxon>
        <taxon>Pseudomonadota</taxon>
        <taxon>Gammaproteobacteria</taxon>
        <taxon>Lysobacterales</taxon>
        <taxon>Lysobacteraceae</taxon>
        <taxon>Arenimonas</taxon>
    </lineage>
</organism>
<dbReference type="InterPro" id="IPR001753">
    <property type="entry name" value="Enoyl-CoA_hydra/iso"/>
</dbReference>